<dbReference type="Proteomes" id="UP001054945">
    <property type="component" value="Unassembled WGS sequence"/>
</dbReference>
<gene>
    <name evidence="2" type="ORF">CEXT_680221</name>
</gene>
<feature type="region of interest" description="Disordered" evidence="1">
    <location>
        <begin position="101"/>
        <end position="131"/>
    </location>
</feature>
<keyword evidence="3" id="KW-1185">Reference proteome</keyword>
<reference evidence="2 3" key="1">
    <citation type="submission" date="2021-06" db="EMBL/GenBank/DDBJ databases">
        <title>Caerostris extrusa draft genome.</title>
        <authorList>
            <person name="Kono N."/>
            <person name="Arakawa K."/>
        </authorList>
    </citation>
    <scope>NUCLEOTIDE SEQUENCE [LARGE SCALE GENOMIC DNA]</scope>
</reference>
<evidence type="ECO:0000256" key="1">
    <source>
        <dbReference type="SAM" id="MobiDB-lite"/>
    </source>
</evidence>
<name>A0AAV4XKR0_CAEEX</name>
<dbReference type="EMBL" id="BPLR01000431">
    <property type="protein sequence ID" value="GIY94790.1"/>
    <property type="molecule type" value="Genomic_DNA"/>
</dbReference>
<proteinExistence type="predicted"/>
<sequence>MFGDRPWPDCIYGGEDNPHAQYSNVLPNDFSAMESCIEDYHRFPIPNNPGISGSVPPVTSNSLEITDCQVGPYTSSVNYSGLFAEHFSKFPNAAEDISGTSIVSGRQQKSPDVSIAQASETCGNFQPNRKG</sequence>
<accession>A0AAV4XKR0</accession>
<dbReference type="AlphaFoldDB" id="A0AAV4XKR0"/>
<protein>
    <submittedName>
        <fullName evidence="2">Uncharacterized protein</fullName>
    </submittedName>
</protein>
<evidence type="ECO:0000313" key="3">
    <source>
        <dbReference type="Proteomes" id="UP001054945"/>
    </source>
</evidence>
<organism evidence="2 3">
    <name type="scientific">Caerostris extrusa</name>
    <name type="common">Bark spider</name>
    <name type="synonym">Caerostris bankana</name>
    <dbReference type="NCBI Taxonomy" id="172846"/>
    <lineage>
        <taxon>Eukaryota</taxon>
        <taxon>Metazoa</taxon>
        <taxon>Ecdysozoa</taxon>
        <taxon>Arthropoda</taxon>
        <taxon>Chelicerata</taxon>
        <taxon>Arachnida</taxon>
        <taxon>Araneae</taxon>
        <taxon>Araneomorphae</taxon>
        <taxon>Entelegynae</taxon>
        <taxon>Araneoidea</taxon>
        <taxon>Araneidae</taxon>
        <taxon>Caerostris</taxon>
    </lineage>
</organism>
<comment type="caution">
    <text evidence="2">The sequence shown here is derived from an EMBL/GenBank/DDBJ whole genome shotgun (WGS) entry which is preliminary data.</text>
</comment>
<evidence type="ECO:0000313" key="2">
    <source>
        <dbReference type="EMBL" id="GIY94790.1"/>
    </source>
</evidence>